<dbReference type="InterPro" id="IPR008927">
    <property type="entry name" value="6-PGluconate_DH-like_C_sf"/>
</dbReference>
<dbReference type="AlphaFoldDB" id="A0AAD6XLP1"/>
<evidence type="ECO:0000259" key="2">
    <source>
        <dbReference type="Pfam" id="PF09130"/>
    </source>
</evidence>
<dbReference type="Pfam" id="PF03446">
    <property type="entry name" value="NAD_binding_2"/>
    <property type="match status" value="1"/>
</dbReference>
<dbReference type="EMBL" id="JARJCN010000063">
    <property type="protein sequence ID" value="KAJ7078850.1"/>
    <property type="molecule type" value="Genomic_DNA"/>
</dbReference>
<sequence>MPNIAVIAAGAMGSAVAKVLTRRGCKVLTNLDNRSEETRRRAREAGMQDASFEEIGATCEWVLSILPPSEAFALAEKFIRESTTSTRLAGAPAPVFVDCNAVNPATLHRIAALFSDSSSQFIDAAIIGGPPEDDYNPTFYASSSNDSLLARFVGLSNYGLKGEGVGIGDASALKMSYAGITKGTTGLFTAMILAAHRASPATADALLHELHESQPVLLKRIARVVPPMVPKAYRWVGEMTEIAGFVGEGEGDIYHGLSQLYSGIEESGKTDGKDLEVLAKFVAEAKKKE</sequence>
<dbReference type="InterPro" id="IPR006115">
    <property type="entry name" value="6PGDH_NADP-bd"/>
</dbReference>
<evidence type="ECO:0000313" key="3">
    <source>
        <dbReference type="EMBL" id="KAJ7078850.1"/>
    </source>
</evidence>
<gene>
    <name evidence="3" type="ORF">B0H15DRAFT_940859</name>
</gene>
<dbReference type="Gene3D" id="3.40.50.720">
    <property type="entry name" value="NAD(P)-binding Rossmann-like Domain"/>
    <property type="match status" value="1"/>
</dbReference>
<feature type="domain" description="Phosphogluconate dehydrogenase NAD-binding putative C-terminal" evidence="2">
    <location>
        <begin position="202"/>
        <end position="262"/>
    </location>
</feature>
<evidence type="ECO:0000313" key="4">
    <source>
        <dbReference type="Proteomes" id="UP001222325"/>
    </source>
</evidence>
<name>A0AAD6XLP1_9AGAR</name>
<dbReference type="InterPro" id="IPR013328">
    <property type="entry name" value="6PGD_dom2"/>
</dbReference>
<evidence type="ECO:0000259" key="1">
    <source>
        <dbReference type="Pfam" id="PF03446"/>
    </source>
</evidence>
<feature type="domain" description="6-phosphogluconate dehydrogenase NADP-binding" evidence="1">
    <location>
        <begin position="3"/>
        <end position="144"/>
    </location>
</feature>
<dbReference type="Proteomes" id="UP001222325">
    <property type="component" value="Unassembled WGS sequence"/>
</dbReference>
<proteinExistence type="predicted"/>
<reference evidence="3" key="1">
    <citation type="submission" date="2023-03" db="EMBL/GenBank/DDBJ databases">
        <title>Massive genome expansion in bonnet fungi (Mycena s.s.) driven by repeated elements and novel gene families across ecological guilds.</title>
        <authorList>
            <consortium name="Lawrence Berkeley National Laboratory"/>
            <person name="Harder C.B."/>
            <person name="Miyauchi S."/>
            <person name="Viragh M."/>
            <person name="Kuo A."/>
            <person name="Thoen E."/>
            <person name="Andreopoulos B."/>
            <person name="Lu D."/>
            <person name="Skrede I."/>
            <person name="Drula E."/>
            <person name="Henrissat B."/>
            <person name="Morin E."/>
            <person name="Kohler A."/>
            <person name="Barry K."/>
            <person name="LaButti K."/>
            <person name="Morin E."/>
            <person name="Salamov A."/>
            <person name="Lipzen A."/>
            <person name="Mereny Z."/>
            <person name="Hegedus B."/>
            <person name="Baldrian P."/>
            <person name="Stursova M."/>
            <person name="Weitz H."/>
            <person name="Taylor A."/>
            <person name="Grigoriev I.V."/>
            <person name="Nagy L.G."/>
            <person name="Martin F."/>
            <person name="Kauserud H."/>
        </authorList>
    </citation>
    <scope>NUCLEOTIDE SEQUENCE</scope>
    <source>
        <strain evidence="3">CBHHK173m</strain>
    </source>
</reference>
<protein>
    <submittedName>
        <fullName evidence="3">6-phosphogluconate dehydrogenase C-terminal domain-like protein</fullName>
    </submittedName>
</protein>
<keyword evidence="4" id="KW-1185">Reference proteome</keyword>
<comment type="caution">
    <text evidence="3">The sequence shown here is derived from an EMBL/GenBank/DDBJ whole genome shotgun (WGS) entry which is preliminary data.</text>
</comment>
<accession>A0AAD6XLP1</accession>
<dbReference type="InterPro" id="IPR036291">
    <property type="entry name" value="NAD(P)-bd_dom_sf"/>
</dbReference>
<dbReference type="SUPFAM" id="SSF51735">
    <property type="entry name" value="NAD(P)-binding Rossmann-fold domains"/>
    <property type="match status" value="1"/>
</dbReference>
<dbReference type="GO" id="GO:0050661">
    <property type="term" value="F:NADP binding"/>
    <property type="evidence" value="ECO:0007669"/>
    <property type="project" value="InterPro"/>
</dbReference>
<dbReference type="Gene3D" id="1.10.1040.10">
    <property type="entry name" value="N-(1-d-carboxylethyl)-l-norvaline Dehydrogenase, domain 2"/>
    <property type="match status" value="1"/>
</dbReference>
<organism evidence="3 4">
    <name type="scientific">Mycena belliarum</name>
    <dbReference type="NCBI Taxonomy" id="1033014"/>
    <lineage>
        <taxon>Eukaryota</taxon>
        <taxon>Fungi</taxon>
        <taxon>Dikarya</taxon>
        <taxon>Basidiomycota</taxon>
        <taxon>Agaricomycotina</taxon>
        <taxon>Agaricomycetes</taxon>
        <taxon>Agaricomycetidae</taxon>
        <taxon>Agaricales</taxon>
        <taxon>Marasmiineae</taxon>
        <taxon>Mycenaceae</taxon>
        <taxon>Mycena</taxon>
    </lineage>
</organism>
<dbReference type="Pfam" id="PF09130">
    <property type="entry name" value="DUF1932"/>
    <property type="match status" value="1"/>
</dbReference>
<dbReference type="SUPFAM" id="SSF48179">
    <property type="entry name" value="6-phosphogluconate dehydrogenase C-terminal domain-like"/>
    <property type="match status" value="1"/>
</dbReference>
<dbReference type="InterPro" id="IPR015814">
    <property type="entry name" value="Pgluconate_DH_NAD-bd_C"/>
</dbReference>